<organism evidence="2 3">
    <name type="scientific">Campylobacter pinnipediorum subsp. pinnipediorum</name>
    <dbReference type="NCBI Taxonomy" id="1660067"/>
    <lineage>
        <taxon>Bacteria</taxon>
        <taxon>Pseudomonadati</taxon>
        <taxon>Campylobacterota</taxon>
        <taxon>Epsilonproteobacteria</taxon>
        <taxon>Campylobacterales</taxon>
        <taxon>Campylobacteraceae</taxon>
        <taxon>Campylobacter</taxon>
    </lineage>
</organism>
<dbReference type="SUPFAM" id="SSF140931">
    <property type="entry name" value="Fic-like"/>
    <property type="match status" value="1"/>
</dbReference>
<gene>
    <name evidence="2" type="ORF">BFG04_04545</name>
</gene>
<dbReference type="NCBIfam" id="TIGR01550">
    <property type="entry name" value="DOC_P1"/>
    <property type="match status" value="1"/>
</dbReference>
<dbReference type="AlphaFoldDB" id="A0AAX0L9N9"/>
<dbReference type="PANTHER" id="PTHR39426:SF1">
    <property type="entry name" value="HOMOLOGY TO DEATH-ON-CURING PROTEIN OF PHAGE P1"/>
    <property type="match status" value="1"/>
</dbReference>
<dbReference type="InterPro" id="IPR053737">
    <property type="entry name" value="Type_II_TA_Toxin"/>
</dbReference>
<dbReference type="Gene3D" id="1.20.120.1870">
    <property type="entry name" value="Fic/DOC protein, Fido domain"/>
    <property type="match status" value="1"/>
</dbReference>
<dbReference type="PANTHER" id="PTHR39426">
    <property type="entry name" value="HOMOLOGY TO DEATH-ON-CURING PROTEIN OF PHAGE P1"/>
    <property type="match status" value="1"/>
</dbReference>
<dbReference type="InterPro" id="IPR036597">
    <property type="entry name" value="Fido-like_dom_sf"/>
</dbReference>
<dbReference type="RefSeq" id="WP_069637522.1">
    <property type="nucleotide sequence ID" value="NZ_CP012546.1"/>
</dbReference>
<dbReference type="GO" id="GO:0016301">
    <property type="term" value="F:kinase activity"/>
    <property type="evidence" value="ECO:0007669"/>
    <property type="project" value="InterPro"/>
</dbReference>
<feature type="domain" description="Fido" evidence="1">
    <location>
        <begin position="4"/>
        <end position="125"/>
    </location>
</feature>
<accession>A0AAX0L9N9</accession>
<dbReference type="InterPro" id="IPR006440">
    <property type="entry name" value="Doc"/>
</dbReference>
<dbReference type="Pfam" id="PF02661">
    <property type="entry name" value="Fic"/>
    <property type="match status" value="1"/>
</dbReference>
<dbReference type="Proteomes" id="UP000189728">
    <property type="component" value="Unassembled WGS sequence"/>
</dbReference>
<reference evidence="2 3" key="1">
    <citation type="submission" date="2016-08" db="EMBL/GenBank/DDBJ databases">
        <title>Campylobacter species from sea mammals.</title>
        <authorList>
            <person name="Gilbert M.J."/>
            <person name="Byrne B.A."/>
            <person name="Zomer A.L."/>
            <person name="Wagenaar J.A."/>
        </authorList>
    </citation>
    <scope>NUCLEOTIDE SEQUENCE [LARGE SCALE GENOMIC DNA]</scope>
    <source>
        <strain evidence="2 3">1105248</strain>
    </source>
</reference>
<proteinExistence type="predicted"/>
<evidence type="ECO:0000313" key="2">
    <source>
        <dbReference type="EMBL" id="OPA77369.1"/>
    </source>
</evidence>
<protein>
    <submittedName>
        <fullName evidence="2">Death-on-curing protein</fullName>
    </submittedName>
</protein>
<name>A0AAX0L9N9_9BACT</name>
<sequence>MNYFTIADAIELHDQIISNMGGANGYNEVSIGYLDSALEQIQNDEYYPTFIDKLTHLVFSCVKFHPFLDGNKRTSIYLGIFFLELNDLEGYFVYFADKMEDVVVDLASGKVSKEELKEIITNIIY</sequence>
<dbReference type="PROSITE" id="PS51459">
    <property type="entry name" value="FIDO"/>
    <property type="match status" value="1"/>
</dbReference>
<dbReference type="EMBL" id="MCRK01000036">
    <property type="protein sequence ID" value="OPA77369.1"/>
    <property type="molecule type" value="Genomic_DNA"/>
</dbReference>
<evidence type="ECO:0000313" key="3">
    <source>
        <dbReference type="Proteomes" id="UP000189728"/>
    </source>
</evidence>
<dbReference type="InterPro" id="IPR003812">
    <property type="entry name" value="Fido"/>
</dbReference>
<evidence type="ECO:0000259" key="1">
    <source>
        <dbReference type="PROSITE" id="PS51459"/>
    </source>
</evidence>
<comment type="caution">
    <text evidence="2">The sequence shown here is derived from an EMBL/GenBank/DDBJ whole genome shotgun (WGS) entry which is preliminary data.</text>
</comment>